<reference evidence="4 5" key="1">
    <citation type="submission" date="2019-11" db="EMBL/GenBank/DDBJ databases">
        <authorList>
            <person name="Im W.T."/>
        </authorList>
    </citation>
    <scope>NUCLEOTIDE SEQUENCE [LARGE SCALE GENOMIC DNA]</scope>
    <source>
        <strain evidence="4 5">SB-02</strain>
    </source>
</reference>
<dbReference type="RefSeq" id="WP_157479126.1">
    <property type="nucleotide sequence ID" value="NZ_CP046566.1"/>
</dbReference>
<protein>
    <submittedName>
        <fullName evidence="4">Polysaccharide deacetylase family protein</fullName>
    </submittedName>
</protein>
<evidence type="ECO:0000256" key="2">
    <source>
        <dbReference type="ARBA" id="ARBA00022729"/>
    </source>
</evidence>
<dbReference type="GO" id="GO:0016810">
    <property type="term" value="F:hydrolase activity, acting on carbon-nitrogen (but not peptide) bonds"/>
    <property type="evidence" value="ECO:0007669"/>
    <property type="project" value="InterPro"/>
</dbReference>
<dbReference type="Pfam" id="PF01522">
    <property type="entry name" value="Polysacc_deac_1"/>
    <property type="match status" value="2"/>
</dbReference>
<dbReference type="InterPro" id="IPR051398">
    <property type="entry name" value="Polysacch_Deacetylase"/>
</dbReference>
<feature type="domain" description="NodB homology" evidence="3">
    <location>
        <begin position="184"/>
        <end position="256"/>
    </location>
</feature>
<proteinExistence type="predicted"/>
<keyword evidence="2" id="KW-0732">Signal</keyword>
<dbReference type="GO" id="GO:0005576">
    <property type="term" value="C:extracellular region"/>
    <property type="evidence" value="ECO:0007669"/>
    <property type="project" value="UniProtKB-SubCell"/>
</dbReference>
<accession>A0A6I6GAV2</accession>
<dbReference type="PANTHER" id="PTHR34216:SF3">
    <property type="entry name" value="POLY-BETA-1,6-N-ACETYL-D-GLUCOSAMINE N-DEACETYLASE"/>
    <property type="match status" value="1"/>
</dbReference>
<dbReference type="EMBL" id="CP046566">
    <property type="protein sequence ID" value="QGW28773.1"/>
    <property type="molecule type" value="Genomic_DNA"/>
</dbReference>
<dbReference type="PANTHER" id="PTHR34216">
    <property type="match status" value="1"/>
</dbReference>
<evidence type="ECO:0000313" key="5">
    <source>
        <dbReference type="Proteomes" id="UP000426027"/>
    </source>
</evidence>
<organism evidence="4 5">
    <name type="scientific">Phnomibacter ginsenosidimutans</name>
    <dbReference type="NCBI Taxonomy" id="2676868"/>
    <lineage>
        <taxon>Bacteria</taxon>
        <taxon>Pseudomonadati</taxon>
        <taxon>Bacteroidota</taxon>
        <taxon>Chitinophagia</taxon>
        <taxon>Chitinophagales</taxon>
        <taxon>Chitinophagaceae</taxon>
        <taxon>Phnomibacter</taxon>
    </lineage>
</organism>
<dbReference type="Proteomes" id="UP000426027">
    <property type="component" value="Chromosome"/>
</dbReference>
<gene>
    <name evidence="4" type="ORF">GLV81_12280</name>
</gene>
<dbReference type="Gene3D" id="3.20.20.370">
    <property type="entry name" value="Glycoside hydrolase/deacetylase"/>
    <property type="match status" value="1"/>
</dbReference>
<comment type="subcellular location">
    <subcellularLocation>
        <location evidence="1">Secreted</location>
    </subcellularLocation>
</comment>
<dbReference type="AlphaFoldDB" id="A0A6I6GAV2"/>
<evidence type="ECO:0000259" key="3">
    <source>
        <dbReference type="Pfam" id="PF01522"/>
    </source>
</evidence>
<feature type="domain" description="NodB homology" evidence="3">
    <location>
        <begin position="56"/>
        <end position="96"/>
    </location>
</feature>
<evidence type="ECO:0000313" key="4">
    <source>
        <dbReference type="EMBL" id="QGW28773.1"/>
    </source>
</evidence>
<sequence length="303" mass="35395">MKVIMYHYVRPHTDFANNKSVLPLDVFNWQLDFFSKTGSIIHPADLFVPDFQPEPHQYLLTFDDGLIDHYTHVFPALQQRGLSGLFFLNGKNFVENRLLNVHRLHYLLANCPAKTLETACLNLMEKYPLVPAYKQRFEASVYEGLQQEEIISDIKARLNFFVTPQDQDSILEQLLHQFGFDEKPIMQQFYLNQSQASDMQQAGMYFGAHGYSHYVMSNLPVAKQQSDIDQSIHFLQQWLPAHQPLSFCYPYGYHNSYDEFCTSYLQQQTACAFAVENRPLSEADWTNNRWALPRIDCNRFLPD</sequence>
<dbReference type="InterPro" id="IPR011330">
    <property type="entry name" value="Glyco_hydro/deAcase_b/a-brl"/>
</dbReference>
<name>A0A6I6GAV2_9BACT</name>
<evidence type="ECO:0000256" key="1">
    <source>
        <dbReference type="ARBA" id="ARBA00004613"/>
    </source>
</evidence>
<dbReference type="GO" id="GO:0005975">
    <property type="term" value="P:carbohydrate metabolic process"/>
    <property type="evidence" value="ECO:0007669"/>
    <property type="project" value="InterPro"/>
</dbReference>
<dbReference type="KEGG" id="fls:GLV81_12280"/>
<dbReference type="SUPFAM" id="SSF88713">
    <property type="entry name" value="Glycoside hydrolase/deacetylase"/>
    <property type="match status" value="1"/>
</dbReference>
<keyword evidence="5" id="KW-1185">Reference proteome</keyword>
<dbReference type="InterPro" id="IPR002509">
    <property type="entry name" value="NODB_dom"/>
</dbReference>